<accession>A0AA87YUY1</accession>
<evidence type="ECO:0000313" key="3">
    <source>
        <dbReference type="EMBL" id="GMN19549.1"/>
    </source>
</evidence>
<dbReference type="AlphaFoldDB" id="A0AA87YUY1"/>
<name>A0AA87YUY1_FICCA</name>
<keyword evidence="2" id="KW-0012">Acyltransferase</keyword>
<dbReference type="PANTHER" id="PTHR31625">
    <property type="match status" value="1"/>
</dbReference>
<evidence type="ECO:0000313" key="4">
    <source>
        <dbReference type="Proteomes" id="UP001187192"/>
    </source>
</evidence>
<reference evidence="3" key="1">
    <citation type="submission" date="2023-07" db="EMBL/GenBank/DDBJ databases">
        <title>draft genome sequence of fig (Ficus carica).</title>
        <authorList>
            <person name="Takahashi T."/>
            <person name="Nishimura K."/>
        </authorList>
    </citation>
    <scope>NUCLEOTIDE SEQUENCE</scope>
</reference>
<keyword evidence="4" id="KW-1185">Reference proteome</keyword>
<comment type="caution">
    <text evidence="3">The sequence shown here is derived from an EMBL/GenBank/DDBJ whole genome shotgun (WGS) entry which is preliminary data.</text>
</comment>
<keyword evidence="1" id="KW-0808">Transferase</keyword>
<evidence type="ECO:0000256" key="1">
    <source>
        <dbReference type="ARBA" id="ARBA00022679"/>
    </source>
</evidence>
<organism evidence="3 4">
    <name type="scientific">Ficus carica</name>
    <name type="common">Common fig</name>
    <dbReference type="NCBI Taxonomy" id="3494"/>
    <lineage>
        <taxon>Eukaryota</taxon>
        <taxon>Viridiplantae</taxon>
        <taxon>Streptophyta</taxon>
        <taxon>Embryophyta</taxon>
        <taxon>Tracheophyta</taxon>
        <taxon>Spermatophyta</taxon>
        <taxon>Magnoliopsida</taxon>
        <taxon>eudicotyledons</taxon>
        <taxon>Gunneridae</taxon>
        <taxon>Pentapetalae</taxon>
        <taxon>rosids</taxon>
        <taxon>fabids</taxon>
        <taxon>Rosales</taxon>
        <taxon>Moraceae</taxon>
        <taxon>Ficeae</taxon>
        <taxon>Ficus</taxon>
    </lineage>
</organism>
<dbReference type="InterPro" id="IPR051504">
    <property type="entry name" value="Plant_metabolite_acyltrans"/>
</dbReference>
<dbReference type="EMBL" id="BTGU01003795">
    <property type="protein sequence ID" value="GMN19549.1"/>
    <property type="molecule type" value="Genomic_DNA"/>
</dbReference>
<sequence length="98" mass="10587">MLSSERKSSMACFVVGVDYQARLGPPTPLNYFGNCAGSHLGYVQARDCFEEDGLAIVAEKIMCLIKGLEKGVLEGAEDRLSNWGSVEPGTPFIAITCR</sequence>
<evidence type="ECO:0000256" key="2">
    <source>
        <dbReference type="ARBA" id="ARBA00023315"/>
    </source>
</evidence>
<dbReference type="GO" id="GO:0016747">
    <property type="term" value="F:acyltransferase activity, transferring groups other than amino-acyl groups"/>
    <property type="evidence" value="ECO:0007669"/>
    <property type="project" value="UniProtKB-ARBA"/>
</dbReference>
<dbReference type="Proteomes" id="UP001187192">
    <property type="component" value="Unassembled WGS sequence"/>
</dbReference>
<gene>
    <name evidence="3" type="ORF">TIFTF001_045204</name>
</gene>
<protein>
    <submittedName>
        <fullName evidence="3">Uncharacterized protein</fullName>
    </submittedName>
</protein>
<dbReference type="InterPro" id="IPR023213">
    <property type="entry name" value="CAT-like_dom_sf"/>
</dbReference>
<dbReference type="Gene3D" id="3.30.559.10">
    <property type="entry name" value="Chloramphenicol acetyltransferase-like domain"/>
    <property type="match status" value="1"/>
</dbReference>
<proteinExistence type="predicted"/>